<gene>
    <name evidence="2" type="ORF">QO018_005465</name>
</gene>
<dbReference type="Gene3D" id="1.10.443.10">
    <property type="entry name" value="Intergrase catalytic core"/>
    <property type="match status" value="1"/>
</dbReference>
<dbReference type="SUPFAM" id="SSF56349">
    <property type="entry name" value="DNA breaking-rejoining enzymes"/>
    <property type="match status" value="1"/>
</dbReference>
<name>A0ABU0MTP6_9PROT</name>
<dbReference type="RefSeq" id="WP_209989299.1">
    <property type="nucleotide sequence ID" value="NZ_JAGINO010000028.1"/>
</dbReference>
<accession>A0ABU0MTP6</accession>
<evidence type="ECO:0000313" key="2">
    <source>
        <dbReference type="EMBL" id="MDQ0536568.1"/>
    </source>
</evidence>
<keyword evidence="3" id="KW-1185">Reference proteome</keyword>
<dbReference type="Proteomes" id="UP001244552">
    <property type="component" value="Unassembled WGS sequence"/>
</dbReference>
<dbReference type="InterPro" id="IPR013762">
    <property type="entry name" value="Integrase-like_cat_sf"/>
</dbReference>
<comment type="caution">
    <text evidence="2">The sequence shown here is derived from an EMBL/GenBank/DDBJ whole genome shotgun (WGS) entry which is preliminary data.</text>
</comment>
<proteinExistence type="predicted"/>
<organism evidence="2 3">
    <name type="scientific">Azospirillum picis</name>
    <dbReference type="NCBI Taxonomy" id="488438"/>
    <lineage>
        <taxon>Bacteria</taxon>
        <taxon>Pseudomonadati</taxon>
        <taxon>Pseudomonadota</taxon>
        <taxon>Alphaproteobacteria</taxon>
        <taxon>Rhodospirillales</taxon>
        <taxon>Azospirillaceae</taxon>
        <taxon>Azospirillum</taxon>
    </lineage>
</organism>
<evidence type="ECO:0000313" key="3">
    <source>
        <dbReference type="Proteomes" id="UP001244552"/>
    </source>
</evidence>
<dbReference type="EMBL" id="JAUSVU010000028">
    <property type="protein sequence ID" value="MDQ0536568.1"/>
    <property type="molecule type" value="Genomic_DNA"/>
</dbReference>
<evidence type="ECO:0000256" key="1">
    <source>
        <dbReference type="ARBA" id="ARBA00023172"/>
    </source>
</evidence>
<protein>
    <submittedName>
        <fullName evidence="2">Integrase</fullName>
    </submittedName>
</protein>
<sequence>MPDYLIAARLLPWVRIARKITRQCAIACNGMPITDVKTSFTTATKVAGLLGVHPYTLRHACVTLLPRDGLDVWQVSGFVGISPQTVQQVYGHHAPEPMAEATTHGAVGWIQKFSQGPKRKGPSRGNG</sequence>
<reference evidence="2 3" key="1">
    <citation type="submission" date="2023-07" db="EMBL/GenBank/DDBJ databases">
        <title>Genomic Encyclopedia of Type Strains, Phase IV (KMG-IV): sequencing the most valuable type-strain genomes for metagenomic binning, comparative biology and taxonomic classification.</title>
        <authorList>
            <person name="Goeker M."/>
        </authorList>
    </citation>
    <scope>NUCLEOTIDE SEQUENCE [LARGE SCALE GENOMIC DNA]</scope>
    <source>
        <strain evidence="2 3">DSM 19922</strain>
    </source>
</reference>
<keyword evidence="1" id="KW-0233">DNA recombination</keyword>
<dbReference type="InterPro" id="IPR011010">
    <property type="entry name" value="DNA_brk_join_enz"/>
</dbReference>